<feature type="repeat" description="TPR" evidence="3">
    <location>
        <begin position="1006"/>
        <end position="1039"/>
    </location>
</feature>
<feature type="repeat" description="TPR" evidence="3">
    <location>
        <begin position="768"/>
        <end position="801"/>
    </location>
</feature>
<evidence type="ECO:0000256" key="1">
    <source>
        <dbReference type="ARBA" id="ARBA00022737"/>
    </source>
</evidence>
<dbReference type="Pfam" id="PF14559">
    <property type="entry name" value="TPR_19"/>
    <property type="match status" value="1"/>
</dbReference>
<feature type="repeat" description="TPR" evidence="3">
    <location>
        <begin position="802"/>
        <end position="835"/>
    </location>
</feature>
<feature type="domain" description="Orc1-like AAA ATPase" evidence="4">
    <location>
        <begin position="17"/>
        <end position="217"/>
    </location>
</feature>
<dbReference type="InterPro" id="IPR011990">
    <property type="entry name" value="TPR-like_helical_dom_sf"/>
</dbReference>
<feature type="repeat" description="TPR" evidence="3">
    <location>
        <begin position="836"/>
        <end position="869"/>
    </location>
</feature>
<dbReference type="AlphaFoldDB" id="A0A285IX26"/>
<organism evidence="5 6">
    <name type="scientific">Paractinoplanes atraurantiacus</name>
    <dbReference type="NCBI Taxonomy" id="1036182"/>
    <lineage>
        <taxon>Bacteria</taxon>
        <taxon>Bacillati</taxon>
        <taxon>Actinomycetota</taxon>
        <taxon>Actinomycetes</taxon>
        <taxon>Micromonosporales</taxon>
        <taxon>Micromonosporaceae</taxon>
        <taxon>Paractinoplanes</taxon>
    </lineage>
</organism>
<evidence type="ECO:0000256" key="2">
    <source>
        <dbReference type="ARBA" id="ARBA00022803"/>
    </source>
</evidence>
<dbReference type="SUPFAM" id="SSF52540">
    <property type="entry name" value="P-loop containing nucleoside triphosphate hydrolases"/>
    <property type="match status" value="1"/>
</dbReference>
<feature type="repeat" description="TPR" evidence="3">
    <location>
        <begin position="870"/>
        <end position="903"/>
    </location>
</feature>
<keyword evidence="2 3" id="KW-0802">TPR repeat</keyword>
<dbReference type="Pfam" id="PF07719">
    <property type="entry name" value="TPR_2"/>
    <property type="match status" value="1"/>
</dbReference>
<dbReference type="Pfam" id="PF13424">
    <property type="entry name" value="TPR_12"/>
    <property type="match status" value="1"/>
</dbReference>
<evidence type="ECO:0000313" key="5">
    <source>
        <dbReference type="EMBL" id="SNY52508.1"/>
    </source>
</evidence>
<dbReference type="Gene3D" id="1.25.40.10">
    <property type="entry name" value="Tetratricopeptide repeat domain"/>
    <property type="match status" value="6"/>
</dbReference>
<keyword evidence="1" id="KW-0677">Repeat</keyword>
<feature type="repeat" description="TPR" evidence="3">
    <location>
        <begin position="938"/>
        <end position="971"/>
    </location>
</feature>
<feature type="repeat" description="TPR" evidence="3">
    <location>
        <begin position="734"/>
        <end position="767"/>
    </location>
</feature>
<evidence type="ECO:0000313" key="6">
    <source>
        <dbReference type="Proteomes" id="UP000219612"/>
    </source>
</evidence>
<dbReference type="EMBL" id="OBDY01000013">
    <property type="protein sequence ID" value="SNY52508.1"/>
    <property type="molecule type" value="Genomic_DNA"/>
</dbReference>
<dbReference type="InterPro" id="IPR013105">
    <property type="entry name" value="TPR_2"/>
</dbReference>
<dbReference type="OrthoDB" id="9814944at2"/>
<dbReference type="SUPFAM" id="SSF48452">
    <property type="entry name" value="TPR-like"/>
    <property type="match status" value="4"/>
</dbReference>
<evidence type="ECO:0000259" key="4">
    <source>
        <dbReference type="Pfam" id="PF13191"/>
    </source>
</evidence>
<dbReference type="InterPro" id="IPR041664">
    <property type="entry name" value="AAA_16"/>
</dbReference>
<feature type="repeat" description="TPR" evidence="3">
    <location>
        <begin position="700"/>
        <end position="733"/>
    </location>
</feature>
<dbReference type="PROSITE" id="PS50005">
    <property type="entry name" value="TPR"/>
    <property type="match status" value="11"/>
</dbReference>
<dbReference type="InterPro" id="IPR050498">
    <property type="entry name" value="Ycf3"/>
</dbReference>
<accession>A0A285IX26</accession>
<dbReference type="Pfam" id="PF13432">
    <property type="entry name" value="TPR_16"/>
    <property type="match status" value="2"/>
</dbReference>
<dbReference type="InterPro" id="IPR019734">
    <property type="entry name" value="TPR_rpt"/>
</dbReference>
<protein>
    <submittedName>
        <fullName evidence="5">Tetratricopeptide (TPR) repeat</fullName>
    </submittedName>
</protein>
<dbReference type="PROSITE" id="PS50293">
    <property type="entry name" value="TPR_REGION"/>
    <property type="match status" value="1"/>
</dbReference>
<dbReference type="PANTHER" id="PTHR44858:SF1">
    <property type="entry name" value="UDP-N-ACETYLGLUCOSAMINE--PEPTIDE N-ACETYLGLUCOSAMINYLTRANSFERASE SPINDLY-RELATED"/>
    <property type="match status" value="1"/>
</dbReference>
<dbReference type="SMART" id="SM00028">
    <property type="entry name" value="TPR"/>
    <property type="match status" value="17"/>
</dbReference>
<feature type="repeat" description="TPR" evidence="3">
    <location>
        <begin position="666"/>
        <end position="699"/>
    </location>
</feature>
<dbReference type="Pfam" id="PF13191">
    <property type="entry name" value="AAA_16"/>
    <property type="match status" value="1"/>
</dbReference>
<feature type="repeat" description="TPR" evidence="3">
    <location>
        <begin position="632"/>
        <end position="665"/>
    </location>
</feature>
<dbReference type="Pfam" id="PF00515">
    <property type="entry name" value="TPR_1"/>
    <property type="match status" value="1"/>
</dbReference>
<proteinExistence type="predicted"/>
<keyword evidence="6" id="KW-1185">Reference proteome</keyword>
<dbReference type="Proteomes" id="UP000219612">
    <property type="component" value="Unassembled WGS sequence"/>
</dbReference>
<evidence type="ECO:0000256" key="3">
    <source>
        <dbReference type="PROSITE-ProRule" id="PRU00339"/>
    </source>
</evidence>
<dbReference type="RefSeq" id="WP_097322898.1">
    <property type="nucleotide sequence ID" value="NZ_OBDY01000013.1"/>
</dbReference>
<reference evidence="5 6" key="1">
    <citation type="submission" date="2017-09" db="EMBL/GenBank/DDBJ databases">
        <authorList>
            <person name="Ehlers B."/>
            <person name="Leendertz F.H."/>
        </authorList>
    </citation>
    <scope>NUCLEOTIDE SEQUENCE [LARGE SCALE GENOMIC DNA]</scope>
    <source>
        <strain evidence="5 6">CGMCC 4.6857</strain>
    </source>
</reference>
<dbReference type="PANTHER" id="PTHR44858">
    <property type="entry name" value="TETRATRICOPEPTIDE REPEAT PROTEIN 6"/>
    <property type="match status" value="1"/>
</dbReference>
<dbReference type="InterPro" id="IPR027417">
    <property type="entry name" value="P-loop_NTPase"/>
</dbReference>
<feature type="repeat" description="TPR" evidence="3">
    <location>
        <begin position="904"/>
        <end position="937"/>
    </location>
</feature>
<sequence>MPESIQSIRRRRRGAAFVGRGAQLAHFRANLELPETDPGKCFIFNVHGEGGVGKSTLLERWRQIARELGAAVALVDEHVFDTPEAMSAIVDQLSAPAETKEFRAKYSDFVKGRERLESDPQAPRELWSQVVRTGVKAGLHASKALPGAAPLVDLVDGETAADAVDRARQYVIGKIRDFREAKLLLSPTQELSPAFLEALGRISTGQPVVLFFDTFEQTGVFLEDWLLDVMLGTYGDLPGTVTLVIAGRHPLDPNAWSELLDLVAAAPLNPFTDAESRQLLSAQGITDPRTVDTIIALSGGLPLLTDMLAKGRPVSSADVGDPTGTAVERFLKWETDPARRDAALAGSLPRLIDEDLLTAATGKDRLPGLFDWLTDQAFVRLHTDRYRYHDVVRHPMVRWQRQRSPQRWREAHLRLATVFRDRRAQTDPEPKWSNTAWQENNIELTYHELCAQVTKLDSTLADGVNAATAGPAVARRWAEMVVEAGRDVEDPELLGIGSALLEAANAEEDDCGRFLTVLLNSGRLNAAGMASCLLERARIHHSADESNEAVRDATEAIRHNPDLAKAYVVRAIARGYLNDYDGALADFAEGLDKGADPHWTAGLRADALRMMDRHEEALADFELAIQHNPADAWLLSGRGYVYTATGRYDEALTDLGRAIGIDPTYAWAMGQRAKTYRLLGRHEEALAEFDRVIGLDPAYVWAIVQRGMTYRVAERYDEALADIDQALDRQPGSSWILGQRGETYRLMDRYGEALADFDKVIELDPEDAWALASRGQTYAALTRFDQALRDLEHAVELGLTDKWVLAERASAYRRAERYDEALAEFDHVIDQNPDYAWAIGERAETYRLMKSYDAAIADFTRAVGIDPAYAWAFASRGQTYTSMLRYDEALADLDRAIELDPNYTWAMTQRAVTLRAKGRYDDALTGLDRAIEIDPAQRWTVAQRAETYRFMGRYDDALAGFDRAIELDPSYDWAIAQRAETYRQMRRYDEALASLAAALARPEASSVIVAERAETYRHMGRNDEALADFNRAVELDPTYDWALAWRGQYWRQMKRYDLALADLDRAVEADAEVAETFVLRGLVHRDLDRRAEATADFAQAARLEPLMSWAVRDHLVEFEYRAAQDRE</sequence>
<name>A0A285IX26_9ACTN</name>
<gene>
    <name evidence="5" type="ORF">SAMN05421748_11320</name>
</gene>